<keyword evidence="3" id="KW-0238">DNA-binding</keyword>
<keyword evidence="6" id="KW-1185">Reference proteome</keyword>
<comment type="caution">
    <text evidence="5">The sequence shown here is derived from an EMBL/GenBank/DDBJ whole genome shotgun (WGS) entry which is preliminary data.</text>
</comment>
<sequence>MPKRTDRTARRQEILDAAVRVFARKGFATSRIEDVAAAAGIAKGTVYLYFDSREALLAAAFEDYAARSAALLTDLGAGPPLERLARLVRGAAEMLAAHPDHARVLLDVWASAPIRTQSATSPLDMARVYSDVRQAVTGLLREAEAQGVLRPGVDERHAAVIVGAIEGCLLQWLVDPRLPLTELADTIADVCVAGVRA</sequence>
<dbReference type="OrthoDB" id="3682047at2"/>
<reference evidence="5 6" key="1">
    <citation type="submission" date="2019-10" db="EMBL/GenBank/DDBJ databases">
        <title>Nonomuraea sp. nov., isolated from Phyllanthus amarus.</title>
        <authorList>
            <person name="Klykleung N."/>
            <person name="Tanasupawat S."/>
        </authorList>
    </citation>
    <scope>NUCLEOTIDE SEQUENCE [LARGE SCALE GENOMIC DNA]</scope>
    <source>
        <strain evidence="5 6">PA1-10</strain>
    </source>
</reference>
<protein>
    <submittedName>
        <fullName evidence="5">TetR family transcriptional regulator</fullName>
    </submittedName>
</protein>
<dbReference type="InterPro" id="IPR001647">
    <property type="entry name" value="HTH_TetR"/>
</dbReference>
<dbReference type="Pfam" id="PF13977">
    <property type="entry name" value="TetR_C_6"/>
    <property type="match status" value="1"/>
</dbReference>
<proteinExistence type="predicted"/>
<dbReference type="Pfam" id="PF00440">
    <property type="entry name" value="TetR_N"/>
    <property type="match status" value="1"/>
</dbReference>
<dbReference type="InterPro" id="IPR036271">
    <property type="entry name" value="Tet_transcr_reg_TetR-rel_C_sf"/>
</dbReference>
<dbReference type="FunFam" id="1.10.10.60:FF:000141">
    <property type="entry name" value="TetR family transcriptional regulator"/>
    <property type="match status" value="1"/>
</dbReference>
<dbReference type="PRINTS" id="PR00455">
    <property type="entry name" value="HTHTETR"/>
</dbReference>
<dbReference type="GO" id="GO:0045892">
    <property type="term" value="P:negative regulation of DNA-templated transcription"/>
    <property type="evidence" value="ECO:0007669"/>
    <property type="project" value="UniProtKB-ARBA"/>
</dbReference>
<dbReference type="AlphaFoldDB" id="A0A5C4WKP2"/>
<keyword evidence="4" id="KW-0804">Transcription</keyword>
<organism evidence="5 6">
    <name type="scientific">Nonomuraea phyllanthi</name>
    <dbReference type="NCBI Taxonomy" id="2219224"/>
    <lineage>
        <taxon>Bacteria</taxon>
        <taxon>Bacillati</taxon>
        <taxon>Actinomycetota</taxon>
        <taxon>Actinomycetes</taxon>
        <taxon>Streptosporangiales</taxon>
        <taxon>Streptosporangiaceae</taxon>
        <taxon>Nonomuraea</taxon>
    </lineage>
</organism>
<accession>A0A5C4WKP2</accession>
<dbReference type="EMBL" id="VDLX02000005">
    <property type="protein sequence ID" value="KAB8194881.1"/>
    <property type="molecule type" value="Genomic_DNA"/>
</dbReference>
<dbReference type="InterPro" id="IPR050109">
    <property type="entry name" value="HTH-type_TetR-like_transc_reg"/>
</dbReference>
<evidence type="ECO:0000256" key="2">
    <source>
        <dbReference type="ARBA" id="ARBA00023015"/>
    </source>
</evidence>
<dbReference type="SUPFAM" id="SSF46689">
    <property type="entry name" value="Homeodomain-like"/>
    <property type="match status" value="1"/>
</dbReference>
<evidence type="ECO:0000313" key="6">
    <source>
        <dbReference type="Proteomes" id="UP000312512"/>
    </source>
</evidence>
<dbReference type="PANTHER" id="PTHR30055:SF226">
    <property type="entry name" value="HTH-TYPE TRANSCRIPTIONAL REGULATOR PKSA"/>
    <property type="match status" value="1"/>
</dbReference>
<dbReference type="SUPFAM" id="SSF48498">
    <property type="entry name" value="Tetracyclin repressor-like, C-terminal domain"/>
    <property type="match status" value="1"/>
</dbReference>
<keyword evidence="2" id="KW-0805">Transcription regulation</keyword>
<evidence type="ECO:0000256" key="3">
    <source>
        <dbReference type="ARBA" id="ARBA00023125"/>
    </source>
</evidence>
<dbReference type="GO" id="GO:0000976">
    <property type="term" value="F:transcription cis-regulatory region binding"/>
    <property type="evidence" value="ECO:0007669"/>
    <property type="project" value="TreeGrafter"/>
</dbReference>
<dbReference type="RefSeq" id="WP_139631472.1">
    <property type="nucleotide sequence ID" value="NZ_VDLX02000005.1"/>
</dbReference>
<dbReference type="PROSITE" id="PS50977">
    <property type="entry name" value="HTH_TETR_2"/>
    <property type="match status" value="1"/>
</dbReference>
<evidence type="ECO:0000313" key="5">
    <source>
        <dbReference type="EMBL" id="KAB8194881.1"/>
    </source>
</evidence>
<dbReference type="InterPro" id="IPR009057">
    <property type="entry name" value="Homeodomain-like_sf"/>
</dbReference>
<dbReference type="GO" id="GO:0003700">
    <property type="term" value="F:DNA-binding transcription factor activity"/>
    <property type="evidence" value="ECO:0007669"/>
    <property type="project" value="TreeGrafter"/>
</dbReference>
<name>A0A5C4WKP2_9ACTN</name>
<evidence type="ECO:0000256" key="1">
    <source>
        <dbReference type="ARBA" id="ARBA00022491"/>
    </source>
</evidence>
<dbReference type="PANTHER" id="PTHR30055">
    <property type="entry name" value="HTH-TYPE TRANSCRIPTIONAL REGULATOR RUTR"/>
    <property type="match status" value="1"/>
</dbReference>
<dbReference type="InterPro" id="IPR039538">
    <property type="entry name" value="BetI_C"/>
</dbReference>
<gene>
    <name evidence="5" type="ORF">FH608_017180</name>
</gene>
<dbReference type="Gene3D" id="1.10.357.10">
    <property type="entry name" value="Tetracycline Repressor, domain 2"/>
    <property type="match status" value="1"/>
</dbReference>
<evidence type="ECO:0000256" key="4">
    <source>
        <dbReference type="ARBA" id="ARBA00023163"/>
    </source>
</evidence>
<dbReference type="Proteomes" id="UP000312512">
    <property type="component" value="Unassembled WGS sequence"/>
</dbReference>
<keyword evidence="1" id="KW-0678">Repressor</keyword>